<reference evidence="1 2" key="2">
    <citation type="submission" date="2008-08" db="EMBL/GenBank/DDBJ databases">
        <authorList>
            <person name="Fulton L."/>
            <person name="Clifton S."/>
            <person name="Fulton B."/>
            <person name="Xu J."/>
            <person name="Minx P."/>
            <person name="Pepin K.H."/>
            <person name="Johnson M."/>
            <person name="Thiruvilangam P."/>
            <person name="Bhonagiri V."/>
            <person name="Nash W.E."/>
            <person name="Mardis E.R."/>
            <person name="Wilson R.K."/>
        </authorList>
    </citation>
    <scope>NUCLEOTIDE SEQUENCE [LARGE SCALE GENOMIC DNA]</scope>
    <source>
        <strain evidence="2">DSM 17135 / JCM 12973 / M2</strain>
    </source>
</reference>
<evidence type="ECO:0000313" key="1">
    <source>
        <dbReference type="EMBL" id="EDY97110.1"/>
    </source>
</evidence>
<name>B5CUD5_PHOPM</name>
<protein>
    <submittedName>
        <fullName evidence="1">Uncharacterized protein</fullName>
    </submittedName>
</protein>
<dbReference type="AlphaFoldDB" id="B5CUD5"/>
<comment type="caution">
    <text evidence="1">The sequence shown here is derived from an EMBL/GenBank/DDBJ whole genome shotgun (WGS) entry which is preliminary data.</text>
</comment>
<gene>
    <name evidence="1" type="ORF">BACPLE_00306</name>
</gene>
<organism evidence="1 2">
    <name type="scientific">Phocaeicola plebeius (strain DSM 17135 / JCM 12973 / CCUG 54634 / M2)</name>
    <name type="common">Bacteroides plebeius</name>
    <dbReference type="NCBI Taxonomy" id="484018"/>
    <lineage>
        <taxon>Bacteria</taxon>
        <taxon>Pseudomonadati</taxon>
        <taxon>Bacteroidota</taxon>
        <taxon>Bacteroidia</taxon>
        <taxon>Bacteroidales</taxon>
        <taxon>Bacteroidaceae</taxon>
        <taxon>Phocaeicola</taxon>
    </lineage>
</organism>
<dbReference type="HOGENOM" id="CLU_3004621_0_0_10"/>
<reference evidence="1 2" key="1">
    <citation type="submission" date="2008-08" db="EMBL/GenBank/DDBJ databases">
        <title>Draft genome sequence of Bacteroides plebeius (DSM 17135).</title>
        <authorList>
            <person name="Sudarsanam P."/>
            <person name="Ley R."/>
            <person name="Guruge J."/>
            <person name="Turnbaugh P.J."/>
            <person name="Mahowald M."/>
            <person name="Liep D."/>
            <person name="Gordon J."/>
        </authorList>
    </citation>
    <scope>NUCLEOTIDE SEQUENCE [LARGE SCALE GENOMIC DNA]</scope>
    <source>
        <strain evidence="2">DSM 17135 / JCM 12973 / M2</strain>
    </source>
</reference>
<evidence type="ECO:0000313" key="2">
    <source>
        <dbReference type="Proteomes" id="UP000003452"/>
    </source>
</evidence>
<dbReference type="EMBL" id="ABQC02000003">
    <property type="protein sequence ID" value="EDY97110.1"/>
    <property type="molecule type" value="Genomic_DNA"/>
</dbReference>
<dbReference type="Proteomes" id="UP000003452">
    <property type="component" value="Unassembled WGS sequence"/>
</dbReference>
<proteinExistence type="predicted"/>
<accession>B5CUD5</accession>
<sequence length="56" mass="6540">MLGDDNDVFSKKIVDTFDFSYFSFGRFILFRVTCAVSLWENICLFRDGKVEKFPAC</sequence>